<evidence type="ECO:0000256" key="5">
    <source>
        <dbReference type="SAM" id="Phobius"/>
    </source>
</evidence>
<dbReference type="SUPFAM" id="SSF103473">
    <property type="entry name" value="MFS general substrate transporter"/>
    <property type="match status" value="1"/>
</dbReference>
<evidence type="ECO:0000256" key="1">
    <source>
        <dbReference type="ARBA" id="ARBA00004141"/>
    </source>
</evidence>
<organism evidence="6 7">
    <name type="scientific">Paecilomyces lecythidis</name>
    <dbReference type="NCBI Taxonomy" id="3004212"/>
    <lineage>
        <taxon>Eukaryota</taxon>
        <taxon>Fungi</taxon>
        <taxon>Dikarya</taxon>
        <taxon>Ascomycota</taxon>
        <taxon>Pezizomycotina</taxon>
        <taxon>Eurotiomycetes</taxon>
        <taxon>Eurotiomycetidae</taxon>
        <taxon>Eurotiales</taxon>
        <taxon>Thermoascaceae</taxon>
        <taxon>Paecilomyces</taxon>
    </lineage>
</organism>
<dbReference type="Proteomes" id="UP001583193">
    <property type="component" value="Unassembled WGS sequence"/>
</dbReference>
<feature type="transmembrane region" description="Helical" evidence="5">
    <location>
        <begin position="288"/>
        <end position="310"/>
    </location>
</feature>
<dbReference type="InterPro" id="IPR011701">
    <property type="entry name" value="MFS"/>
</dbReference>
<feature type="transmembrane region" description="Helical" evidence="5">
    <location>
        <begin position="362"/>
        <end position="384"/>
    </location>
</feature>
<gene>
    <name evidence="6" type="ORF">Plec18167_004069</name>
</gene>
<feature type="transmembrane region" description="Helical" evidence="5">
    <location>
        <begin position="331"/>
        <end position="350"/>
    </location>
</feature>
<feature type="transmembrane region" description="Helical" evidence="5">
    <location>
        <begin position="97"/>
        <end position="120"/>
    </location>
</feature>
<keyword evidence="2 5" id="KW-0812">Transmembrane</keyword>
<dbReference type="PANTHER" id="PTHR23502">
    <property type="entry name" value="MAJOR FACILITATOR SUPERFAMILY"/>
    <property type="match status" value="1"/>
</dbReference>
<dbReference type="Gene3D" id="1.20.1250.20">
    <property type="entry name" value="MFS general substrate transporter like domains"/>
    <property type="match status" value="1"/>
</dbReference>
<evidence type="ECO:0000256" key="2">
    <source>
        <dbReference type="ARBA" id="ARBA00022692"/>
    </source>
</evidence>
<feature type="transmembrane region" description="Helical" evidence="5">
    <location>
        <begin position="67"/>
        <end position="85"/>
    </location>
</feature>
<name>A0ABR3XUD2_9EURO</name>
<dbReference type="InterPro" id="IPR036259">
    <property type="entry name" value="MFS_trans_sf"/>
</dbReference>
<sequence length="463" mass="50124">MPSIDIESKPTTETEEFVQNAPVYAETLKLDPNGSMVDMGWIQINALSKNSAFIPLSEAMGVTVTEASYSTTIAIVLAGVAPLVYAPLSKLYGRRPVYLLSTALGVGANAGCAVVSSWAPLLVLRALVGIGTSTSMGIGANVVADLYFMHERGTVTNGAHLAAILGGFIAKYAGWRWCYWTPAIILGSTWVINIFCMPETLYRRDPVTGASRRKTKSWAQLLKFIAVPAPKSIRLYDIVHCFIMLKYPSVLLAGFYYSIAFGAGTVLFAVTGAAAFGSTYKFDTAQVGMAIGLSTMAGSIIGETVSGPVSDKLLSLMNKRRGGNAEPEVRLYATWPGGFLLPAGVIIEGVCLQYRTHWMGPVMGIAIGAFGLQIVSTNIFAYLTDCYKPQSTEISTLLNFGRLVFSFTLGFYMIPFAQETTYGIAWAVIGIITFVLYGGILLLLWKGAKWRNKLHPPHFDEDM</sequence>
<reference evidence="6 7" key="1">
    <citation type="journal article" date="2024" name="IMA Fungus">
        <title>IMA Genome - F19 : A genome assembly and annotation guide to empower mycologists, including annotated draft genome sequences of Ceratocystis pirilliformis, Diaporthe australafricana, Fusarium ophioides, Paecilomyces lecythidis, and Sporothrix stenoceras.</title>
        <authorList>
            <person name="Aylward J."/>
            <person name="Wilson A.M."/>
            <person name="Visagie C.M."/>
            <person name="Spraker J."/>
            <person name="Barnes I."/>
            <person name="Buitendag C."/>
            <person name="Ceriani C."/>
            <person name="Del Mar Angel L."/>
            <person name="du Plessis D."/>
            <person name="Fuchs T."/>
            <person name="Gasser K."/>
            <person name="Kramer D."/>
            <person name="Li W."/>
            <person name="Munsamy K."/>
            <person name="Piso A."/>
            <person name="Price J.L."/>
            <person name="Sonnekus B."/>
            <person name="Thomas C."/>
            <person name="van der Nest A."/>
            <person name="van Dijk A."/>
            <person name="van Heerden A."/>
            <person name="van Vuuren N."/>
            <person name="Yilmaz N."/>
            <person name="Duong T.A."/>
            <person name="van der Merwe N.A."/>
            <person name="Wingfield M.J."/>
            <person name="Wingfield B.D."/>
        </authorList>
    </citation>
    <scope>NUCLEOTIDE SEQUENCE [LARGE SCALE GENOMIC DNA]</scope>
    <source>
        <strain evidence="6 7">CMW 18167</strain>
    </source>
</reference>
<dbReference type="EMBL" id="JAVDPF010000010">
    <property type="protein sequence ID" value="KAL1879608.1"/>
    <property type="molecule type" value="Genomic_DNA"/>
</dbReference>
<evidence type="ECO:0000313" key="6">
    <source>
        <dbReference type="EMBL" id="KAL1879608.1"/>
    </source>
</evidence>
<dbReference type="Pfam" id="PF07690">
    <property type="entry name" value="MFS_1"/>
    <property type="match status" value="1"/>
</dbReference>
<proteinExistence type="predicted"/>
<feature type="transmembrane region" description="Helical" evidence="5">
    <location>
        <begin position="179"/>
        <end position="196"/>
    </location>
</feature>
<feature type="transmembrane region" description="Helical" evidence="5">
    <location>
        <begin position="423"/>
        <end position="445"/>
    </location>
</feature>
<evidence type="ECO:0000256" key="3">
    <source>
        <dbReference type="ARBA" id="ARBA00022989"/>
    </source>
</evidence>
<evidence type="ECO:0000313" key="7">
    <source>
        <dbReference type="Proteomes" id="UP001583193"/>
    </source>
</evidence>
<evidence type="ECO:0000256" key="4">
    <source>
        <dbReference type="ARBA" id="ARBA00023136"/>
    </source>
</evidence>
<evidence type="ECO:0008006" key="8">
    <source>
        <dbReference type="Google" id="ProtNLM"/>
    </source>
</evidence>
<keyword evidence="4 5" id="KW-0472">Membrane</keyword>
<feature type="transmembrane region" description="Helical" evidence="5">
    <location>
        <begin position="155"/>
        <end position="173"/>
    </location>
</feature>
<accession>A0ABR3XUD2</accession>
<feature type="transmembrane region" description="Helical" evidence="5">
    <location>
        <begin position="396"/>
        <end position="417"/>
    </location>
</feature>
<comment type="subcellular location">
    <subcellularLocation>
        <location evidence="1">Membrane</location>
        <topology evidence="1">Multi-pass membrane protein</topology>
    </subcellularLocation>
</comment>
<keyword evidence="3 5" id="KW-1133">Transmembrane helix</keyword>
<protein>
    <recommendedName>
        <fullName evidence="8">Major facilitator superfamily (MFS) profile domain-containing protein</fullName>
    </recommendedName>
</protein>
<feature type="transmembrane region" description="Helical" evidence="5">
    <location>
        <begin position="254"/>
        <end position="276"/>
    </location>
</feature>
<comment type="caution">
    <text evidence="6">The sequence shown here is derived from an EMBL/GenBank/DDBJ whole genome shotgun (WGS) entry which is preliminary data.</text>
</comment>
<dbReference type="PANTHER" id="PTHR23502:SF181">
    <property type="entry name" value="MAJOR FACILITATOR SUPERFAMILY (MFS) PROFILE DOMAIN-CONTAINING PROTEIN"/>
    <property type="match status" value="1"/>
</dbReference>
<keyword evidence="7" id="KW-1185">Reference proteome</keyword>
<feature type="transmembrane region" description="Helical" evidence="5">
    <location>
        <begin position="126"/>
        <end position="148"/>
    </location>
</feature>